<accession>A0A4S4NNI7</accession>
<dbReference type="InterPro" id="IPR023271">
    <property type="entry name" value="Aquaporin-like"/>
</dbReference>
<feature type="transmembrane region" description="Helical" evidence="8">
    <location>
        <begin position="41"/>
        <end position="63"/>
    </location>
</feature>
<dbReference type="NCBIfam" id="TIGR00861">
    <property type="entry name" value="MIP"/>
    <property type="match status" value="1"/>
</dbReference>
<evidence type="ECO:0000313" key="9">
    <source>
        <dbReference type="EMBL" id="THH40585.1"/>
    </source>
</evidence>
<keyword evidence="5 8" id="KW-1133">Transmembrane helix</keyword>
<dbReference type="GO" id="GO:0015254">
    <property type="term" value="F:glycerol channel activity"/>
    <property type="evidence" value="ECO:0007669"/>
    <property type="project" value="TreeGrafter"/>
</dbReference>
<comment type="similarity">
    <text evidence="2 7">Belongs to the MIP/aquaporin (TC 1.A.8) family.</text>
</comment>
<feature type="transmembrane region" description="Helical" evidence="8">
    <location>
        <begin position="142"/>
        <end position="160"/>
    </location>
</feature>
<organism evidence="9 10">
    <name type="scientific">Neolewinella litorea</name>
    <dbReference type="NCBI Taxonomy" id="2562452"/>
    <lineage>
        <taxon>Bacteria</taxon>
        <taxon>Pseudomonadati</taxon>
        <taxon>Bacteroidota</taxon>
        <taxon>Saprospiria</taxon>
        <taxon>Saprospirales</taxon>
        <taxon>Lewinellaceae</taxon>
        <taxon>Neolewinella</taxon>
    </lineage>
</organism>
<dbReference type="GO" id="GO:0005886">
    <property type="term" value="C:plasma membrane"/>
    <property type="evidence" value="ECO:0007669"/>
    <property type="project" value="TreeGrafter"/>
</dbReference>
<dbReference type="PANTHER" id="PTHR43829">
    <property type="entry name" value="AQUAPORIN OR AQUAGLYCEROPORIN RELATED"/>
    <property type="match status" value="1"/>
</dbReference>
<dbReference type="Pfam" id="PF00230">
    <property type="entry name" value="MIP"/>
    <property type="match status" value="1"/>
</dbReference>
<dbReference type="OrthoDB" id="9807293at2"/>
<dbReference type="AlphaFoldDB" id="A0A4S4NNI7"/>
<gene>
    <name evidence="9" type="ORF">E4021_07590</name>
</gene>
<comment type="caution">
    <text evidence="9">The sequence shown here is derived from an EMBL/GenBank/DDBJ whole genome shotgun (WGS) entry which is preliminary data.</text>
</comment>
<dbReference type="SUPFAM" id="SSF81338">
    <property type="entry name" value="Aquaporin-like"/>
    <property type="match status" value="1"/>
</dbReference>
<proteinExistence type="inferred from homology"/>
<feature type="transmembrane region" description="Helical" evidence="8">
    <location>
        <begin position="6"/>
        <end position="29"/>
    </location>
</feature>
<protein>
    <submittedName>
        <fullName evidence="9">Aquaporin family protein</fullName>
    </submittedName>
</protein>
<evidence type="ECO:0000256" key="8">
    <source>
        <dbReference type="SAM" id="Phobius"/>
    </source>
</evidence>
<keyword evidence="10" id="KW-1185">Reference proteome</keyword>
<feature type="transmembrane region" description="Helical" evidence="8">
    <location>
        <begin position="221"/>
        <end position="243"/>
    </location>
</feature>
<evidence type="ECO:0000256" key="3">
    <source>
        <dbReference type="ARBA" id="ARBA00022448"/>
    </source>
</evidence>
<evidence type="ECO:0000256" key="5">
    <source>
        <dbReference type="ARBA" id="ARBA00022989"/>
    </source>
</evidence>
<dbReference type="InterPro" id="IPR022357">
    <property type="entry name" value="MIP_CS"/>
</dbReference>
<evidence type="ECO:0000256" key="1">
    <source>
        <dbReference type="ARBA" id="ARBA00004141"/>
    </source>
</evidence>
<dbReference type="InterPro" id="IPR000425">
    <property type="entry name" value="MIP"/>
</dbReference>
<dbReference type="EMBL" id="SRSF01000002">
    <property type="protein sequence ID" value="THH40585.1"/>
    <property type="molecule type" value="Genomic_DNA"/>
</dbReference>
<evidence type="ECO:0000256" key="6">
    <source>
        <dbReference type="ARBA" id="ARBA00023136"/>
    </source>
</evidence>
<dbReference type="PROSITE" id="PS00221">
    <property type="entry name" value="MIP"/>
    <property type="match status" value="1"/>
</dbReference>
<evidence type="ECO:0000313" key="10">
    <source>
        <dbReference type="Proteomes" id="UP000308528"/>
    </source>
</evidence>
<dbReference type="InterPro" id="IPR050363">
    <property type="entry name" value="MIP/Aquaporin"/>
</dbReference>
<name>A0A4S4NNI7_9BACT</name>
<dbReference type="PRINTS" id="PR00783">
    <property type="entry name" value="MINTRINSICP"/>
</dbReference>
<keyword evidence="4 7" id="KW-0812">Transmembrane</keyword>
<sequence length="247" mass="25485">MTTELIAYLGEIIGTAILILLGNGVVANVLLTRTKGHDSGLIVITFGWAIAVFTAVFIAAPLSGAHLNPAVTLGLALAGKFDWGLVPGYFVAQLIGAFIGQCVAVLAYRDHYRVTEDSGLVLATFSTDPAIPRSSSNTMTEAIGTFVLVFAVLYITGPKIGDSPGSLGALDALPVALVVLGIGLSLGGPTGYAINPARDLGPRIAHAVLPLKHKGDSNWPYAWVPVVGPLLGAALAAGLWHFVPVAL</sequence>
<feature type="transmembrane region" description="Helical" evidence="8">
    <location>
        <begin position="172"/>
        <end position="194"/>
    </location>
</feature>
<evidence type="ECO:0000256" key="4">
    <source>
        <dbReference type="ARBA" id="ARBA00022692"/>
    </source>
</evidence>
<dbReference type="RefSeq" id="WP_136457989.1">
    <property type="nucleotide sequence ID" value="NZ_SRSF01000002.1"/>
</dbReference>
<keyword evidence="6 8" id="KW-0472">Membrane</keyword>
<dbReference type="Proteomes" id="UP000308528">
    <property type="component" value="Unassembled WGS sequence"/>
</dbReference>
<reference evidence="9 10" key="1">
    <citation type="submission" date="2019-04" db="EMBL/GenBank/DDBJ databases">
        <title>Lewinella litorea sp. nov., isolated from a marine sand.</title>
        <authorList>
            <person name="Yoon J.-H."/>
        </authorList>
    </citation>
    <scope>NUCLEOTIDE SEQUENCE [LARGE SCALE GENOMIC DNA]</scope>
    <source>
        <strain evidence="9 10">HSMS-39</strain>
    </source>
</reference>
<evidence type="ECO:0000256" key="7">
    <source>
        <dbReference type="RuleBase" id="RU000477"/>
    </source>
</evidence>
<feature type="transmembrane region" description="Helical" evidence="8">
    <location>
        <begin position="83"/>
        <end position="108"/>
    </location>
</feature>
<comment type="subcellular location">
    <subcellularLocation>
        <location evidence="1">Membrane</location>
        <topology evidence="1">Multi-pass membrane protein</topology>
    </subcellularLocation>
</comment>
<dbReference type="Gene3D" id="1.20.1080.10">
    <property type="entry name" value="Glycerol uptake facilitator protein"/>
    <property type="match status" value="1"/>
</dbReference>
<evidence type="ECO:0000256" key="2">
    <source>
        <dbReference type="ARBA" id="ARBA00006175"/>
    </source>
</evidence>
<dbReference type="PANTHER" id="PTHR43829:SF9">
    <property type="entry name" value="AQUAPORIN-9"/>
    <property type="match status" value="1"/>
</dbReference>
<keyword evidence="3 7" id="KW-0813">Transport</keyword>